<reference evidence="1 2" key="1">
    <citation type="journal article" date="2007" name="PLoS ONE">
        <title>The complete genome sequence and analysis of the Epsilonproteobacterium Arcobacter butzleri.</title>
        <authorList>
            <person name="Miller W.G."/>
            <person name="Parker C.T."/>
            <person name="Rubenfield M."/>
            <person name="Mendz G.L."/>
            <person name="Woesten M.M.S.M."/>
            <person name="Ussery D.W."/>
            <person name="Stolz J.F."/>
            <person name="Binnewies T.T."/>
            <person name="Hallin P.F."/>
            <person name="Wang G."/>
            <person name="Malek J.A."/>
            <person name="Rogosin A."/>
            <person name="Stanker L.H."/>
            <person name="Mandrell R.E."/>
        </authorList>
    </citation>
    <scope>NUCLEOTIDE SEQUENCE [LARGE SCALE GENOMIC DNA]</scope>
    <source>
        <strain evidence="1 2">RM4018</strain>
    </source>
</reference>
<protein>
    <submittedName>
        <fullName evidence="1">Uncharacterized protein</fullName>
    </submittedName>
</protein>
<sequence length="70" mass="8552">MTKEILTRFHINEKYGDIAIDLLDDYTSTYEAYGYYTYDDFKTFAKYIDFMGFVYRNNWLLRVVNIIELH</sequence>
<proteinExistence type="predicted"/>
<dbReference type="STRING" id="367737.Abu_1325"/>
<dbReference type="EMBL" id="CP000361">
    <property type="protein sequence ID" value="ABV67581.1"/>
    <property type="molecule type" value="Genomic_DNA"/>
</dbReference>
<name>A8EUF7_ALIB4</name>
<accession>A8EUF7</accession>
<evidence type="ECO:0000313" key="1">
    <source>
        <dbReference type="EMBL" id="ABV67581.1"/>
    </source>
</evidence>
<dbReference type="HOGENOM" id="CLU_2748967_0_0_7"/>
<organism evidence="1 2">
    <name type="scientific">Aliarcobacter butzleri (strain RM4018)</name>
    <name type="common">Arcobacter butzleri</name>
    <dbReference type="NCBI Taxonomy" id="367737"/>
    <lineage>
        <taxon>Bacteria</taxon>
        <taxon>Pseudomonadati</taxon>
        <taxon>Campylobacterota</taxon>
        <taxon>Epsilonproteobacteria</taxon>
        <taxon>Campylobacterales</taxon>
        <taxon>Arcobacteraceae</taxon>
        <taxon>Aliarcobacter</taxon>
    </lineage>
</organism>
<dbReference type="KEGG" id="abu:Abu_1325"/>
<dbReference type="GeneID" id="24303775"/>
<gene>
    <name evidence="1" type="ordered locus">Abu_1325</name>
</gene>
<keyword evidence="2" id="KW-1185">Reference proteome</keyword>
<dbReference type="RefSeq" id="WP_012012989.1">
    <property type="nucleotide sequence ID" value="NC_009850.1"/>
</dbReference>
<dbReference type="AlphaFoldDB" id="A8EUF7"/>
<evidence type="ECO:0000313" key="2">
    <source>
        <dbReference type="Proteomes" id="UP000001136"/>
    </source>
</evidence>
<dbReference type="Proteomes" id="UP000001136">
    <property type="component" value="Chromosome"/>
</dbReference>